<comment type="caution">
    <text evidence="1">The sequence shown here is derived from an EMBL/GenBank/DDBJ whole genome shotgun (WGS) entry which is preliminary data.</text>
</comment>
<keyword evidence="2" id="KW-1185">Reference proteome</keyword>
<gene>
    <name evidence="1" type="ORF">CWE14_08090</name>
</gene>
<sequence>MELPKKLPVRLSKKDREFVLEELHKIDYMTVTQCKGELSREYYRLQAFYAEPHGSYKPRDMEPRDFFVHFRQWNFLSFGYINALIQNDPQSLLNTLYSFNRYNQVIHNSSGYDHGGYAWKALYGYAANDDVYIDFVLPRSLPLSVGRVSCHIVTDCIIALRNPEFHDTAVDSAERFLQNKRSNNDRALVGTMLSILKNDAELFSHNLQESVNNHRRAKWSYSWGLLKLMPILSYGMLAVAKRYLSNDQWAQVELPEHPLWWPEFVAHNEAQGYQPGEHLIEFDGELSFMNDAESMMEIEHKTVEEMRAEYYHQRKEYQQGNRGLEK</sequence>
<dbReference type="EMBL" id="PIPO01000003">
    <property type="protein sequence ID" value="RUO33176.1"/>
    <property type="molecule type" value="Genomic_DNA"/>
</dbReference>
<evidence type="ECO:0000313" key="1">
    <source>
        <dbReference type="EMBL" id="RUO33176.1"/>
    </source>
</evidence>
<proteinExistence type="predicted"/>
<evidence type="ECO:0000313" key="2">
    <source>
        <dbReference type="Proteomes" id="UP000287823"/>
    </source>
</evidence>
<organism evidence="1 2">
    <name type="scientific">Aliidiomarina soli</name>
    <dbReference type="NCBI Taxonomy" id="1928574"/>
    <lineage>
        <taxon>Bacteria</taxon>
        <taxon>Pseudomonadati</taxon>
        <taxon>Pseudomonadota</taxon>
        <taxon>Gammaproteobacteria</taxon>
        <taxon>Alteromonadales</taxon>
        <taxon>Idiomarinaceae</taxon>
        <taxon>Aliidiomarina</taxon>
    </lineage>
</organism>
<dbReference type="RefSeq" id="WP_126798898.1">
    <property type="nucleotide sequence ID" value="NZ_PIPO01000003.1"/>
</dbReference>
<reference evidence="1 2" key="1">
    <citation type="journal article" date="2011" name="Front. Microbiol.">
        <title>Genomic signatures of strain selection and enhancement in Bacillus atrophaeus var. globigii, a historical biowarfare simulant.</title>
        <authorList>
            <person name="Gibbons H.S."/>
            <person name="Broomall S.M."/>
            <person name="McNew L.A."/>
            <person name="Daligault H."/>
            <person name="Chapman C."/>
            <person name="Bruce D."/>
            <person name="Karavis M."/>
            <person name="Krepps M."/>
            <person name="McGregor P.A."/>
            <person name="Hong C."/>
            <person name="Park K.H."/>
            <person name="Akmal A."/>
            <person name="Feldman A."/>
            <person name="Lin J.S."/>
            <person name="Chang W.E."/>
            <person name="Higgs B.W."/>
            <person name="Demirev P."/>
            <person name="Lindquist J."/>
            <person name="Liem A."/>
            <person name="Fochler E."/>
            <person name="Read T.D."/>
            <person name="Tapia R."/>
            <person name="Johnson S."/>
            <person name="Bishop-Lilly K.A."/>
            <person name="Detter C."/>
            <person name="Han C."/>
            <person name="Sozhamannan S."/>
            <person name="Rosenzweig C.N."/>
            <person name="Skowronski E.W."/>
        </authorList>
    </citation>
    <scope>NUCLEOTIDE SEQUENCE [LARGE SCALE GENOMIC DNA]</scope>
    <source>
        <strain evidence="1 2">Y4G10-17</strain>
    </source>
</reference>
<protein>
    <submittedName>
        <fullName evidence="1">Uncharacterized protein</fullName>
    </submittedName>
</protein>
<dbReference type="AlphaFoldDB" id="A0A432WH72"/>
<dbReference type="Proteomes" id="UP000287823">
    <property type="component" value="Unassembled WGS sequence"/>
</dbReference>
<accession>A0A432WH72</accession>
<name>A0A432WH72_9GAMM</name>